<protein>
    <submittedName>
        <fullName evidence="1">Uncharacterized protein</fullName>
    </submittedName>
</protein>
<gene>
    <name evidence="1" type="ordered locus">Mnod_4577</name>
</gene>
<keyword evidence="2" id="KW-1185">Reference proteome</keyword>
<dbReference type="HOGENOM" id="CLU_2070414_0_0_5"/>
<dbReference type="AlphaFoldDB" id="B8ID52"/>
<accession>B8ID52</accession>
<sequence length="117" mass="13097">MILAACEGRHWQYEIAEHADGYAVRMRDLYTGDVDDDFVTIFRTMPVALAYAQMSAAFDRFASGDEADEDPESATDLELCERTFVDLSSRLCDGGISGTALEAWEEQRTGQPRRALH</sequence>
<dbReference type="RefSeq" id="WP_015931082.1">
    <property type="nucleotide sequence ID" value="NC_011894.1"/>
</dbReference>
<reference evidence="1 2" key="1">
    <citation type="submission" date="2009-01" db="EMBL/GenBank/DDBJ databases">
        <title>Complete sequence of chromosome of Methylobacterium nodulans ORS 2060.</title>
        <authorList>
            <consortium name="US DOE Joint Genome Institute"/>
            <person name="Lucas S."/>
            <person name="Copeland A."/>
            <person name="Lapidus A."/>
            <person name="Glavina del Rio T."/>
            <person name="Dalin E."/>
            <person name="Tice H."/>
            <person name="Bruce D."/>
            <person name="Goodwin L."/>
            <person name="Pitluck S."/>
            <person name="Sims D."/>
            <person name="Brettin T."/>
            <person name="Detter J.C."/>
            <person name="Han C."/>
            <person name="Larimer F."/>
            <person name="Land M."/>
            <person name="Hauser L."/>
            <person name="Kyrpides N."/>
            <person name="Ivanova N."/>
            <person name="Marx C.J."/>
            <person name="Richardson P."/>
        </authorList>
    </citation>
    <scope>NUCLEOTIDE SEQUENCE [LARGE SCALE GENOMIC DNA]</scope>
    <source>
        <strain evidence="2">LMG 21967 / CNCM I-2342 / ORS 2060</strain>
    </source>
</reference>
<organism evidence="1 2">
    <name type="scientific">Methylobacterium nodulans (strain LMG 21967 / CNCM I-2342 / ORS 2060)</name>
    <dbReference type="NCBI Taxonomy" id="460265"/>
    <lineage>
        <taxon>Bacteria</taxon>
        <taxon>Pseudomonadati</taxon>
        <taxon>Pseudomonadota</taxon>
        <taxon>Alphaproteobacteria</taxon>
        <taxon>Hyphomicrobiales</taxon>
        <taxon>Methylobacteriaceae</taxon>
        <taxon>Methylobacterium</taxon>
    </lineage>
</organism>
<dbReference type="eggNOG" id="ENOG5032WKG">
    <property type="taxonomic scope" value="Bacteria"/>
</dbReference>
<dbReference type="STRING" id="460265.Mnod_4577"/>
<name>B8ID52_METNO</name>
<evidence type="ECO:0000313" key="2">
    <source>
        <dbReference type="Proteomes" id="UP000008207"/>
    </source>
</evidence>
<dbReference type="Proteomes" id="UP000008207">
    <property type="component" value="Chromosome"/>
</dbReference>
<dbReference type="KEGG" id="mno:Mnod_4577"/>
<dbReference type="OrthoDB" id="7993290at2"/>
<evidence type="ECO:0000313" key="1">
    <source>
        <dbReference type="EMBL" id="ACL59444.1"/>
    </source>
</evidence>
<proteinExistence type="predicted"/>
<dbReference type="EMBL" id="CP001349">
    <property type="protein sequence ID" value="ACL59444.1"/>
    <property type="molecule type" value="Genomic_DNA"/>
</dbReference>